<dbReference type="AlphaFoldDB" id="A0A316E205"/>
<protein>
    <submittedName>
        <fullName evidence="2">Uncharacterized protein</fullName>
    </submittedName>
</protein>
<keyword evidence="4" id="KW-1185">Reference proteome</keyword>
<reference evidence="2 3" key="1">
    <citation type="submission" date="2018-05" db="EMBL/GenBank/DDBJ databases">
        <title>Genomic Encyclopedia of Archaeal and Bacterial Type Strains, Phase II (KMG-II): from individual species to whole genera.</title>
        <authorList>
            <person name="Goeker M."/>
        </authorList>
    </citation>
    <scope>NUCLEOTIDE SEQUENCE [LARGE SCALE GENOMIC DNA]</scope>
    <source>
        <strain evidence="2 3">DSM 23514</strain>
    </source>
</reference>
<gene>
    <name evidence="1" type="ORF">HZY62_11755</name>
    <name evidence="2" type="ORF">LX92_02055</name>
</gene>
<reference evidence="1 4" key="2">
    <citation type="submission" date="2020-07" db="EMBL/GenBank/DDBJ databases">
        <title>The draft genome sequence of Maribacter polysiphoniae KCTC 22021.</title>
        <authorList>
            <person name="Mu L."/>
        </authorList>
    </citation>
    <scope>NUCLEOTIDE SEQUENCE [LARGE SCALE GENOMIC DNA]</scope>
    <source>
        <strain evidence="1 4">KCTC 22021</strain>
    </source>
</reference>
<sequence length="213" mass="24652">MSTAPENSRNNFPKRRAQSASFRGLSAFTNNLEKFFFSEISIRNSATNDNKISLIIDLNCDLNLLDLVINSYKGTWGTFNQCKYSLANELALLEQYNDIPFDVEEFSINLKDTSIIINKIYEQSISAHLDAVISNLEKHYVQLTKGNVEVPYEIFMAVFEDDILTPDFASSQTKKTHNYTSYWALYFESEQDAVIYDLKNNRFIYEDLHMINE</sequence>
<dbReference type="EMBL" id="QGGQ01000004">
    <property type="protein sequence ID" value="PWK23489.1"/>
    <property type="molecule type" value="Genomic_DNA"/>
</dbReference>
<evidence type="ECO:0000313" key="2">
    <source>
        <dbReference type="EMBL" id="PWK23489.1"/>
    </source>
</evidence>
<dbReference type="Proteomes" id="UP000245667">
    <property type="component" value="Unassembled WGS sequence"/>
</dbReference>
<dbReference type="EMBL" id="JACWLN010000004">
    <property type="protein sequence ID" value="MBD1261269.1"/>
    <property type="molecule type" value="Genomic_DNA"/>
</dbReference>
<evidence type="ECO:0000313" key="4">
    <source>
        <dbReference type="Proteomes" id="UP000651837"/>
    </source>
</evidence>
<proteinExistence type="predicted"/>
<dbReference type="Proteomes" id="UP000651837">
    <property type="component" value="Unassembled WGS sequence"/>
</dbReference>
<dbReference type="OrthoDB" id="1418731at2"/>
<accession>A0A316E205</accession>
<name>A0A316E205_9FLAO</name>
<organism evidence="2 3">
    <name type="scientific">Maribacter polysiphoniae</name>
    <dbReference type="NCBI Taxonomy" id="429344"/>
    <lineage>
        <taxon>Bacteria</taxon>
        <taxon>Pseudomonadati</taxon>
        <taxon>Bacteroidota</taxon>
        <taxon>Flavobacteriia</taxon>
        <taxon>Flavobacteriales</taxon>
        <taxon>Flavobacteriaceae</taxon>
        <taxon>Maribacter</taxon>
    </lineage>
</organism>
<comment type="caution">
    <text evidence="2">The sequence shown here is derived from an EMBL/GenBank/DDBJ whole genome shotgun (WGS) entry which is preliminary data.</text>
</comment>
<dbReference type="RefSeq" id="WP_109650210.1">
    <property type="nucleotide sequence ID" value="NZ_JACWLN010000004.1"/>
</dbReference>
<evidence type="ECO:0000313" key="1">
    <source>
        <dbReference type="EMBL" id="MBD1261269.1"/>
    </source>
</evidence>
<evidence type="ECO:0000313" key="3">
    <source>
        <dbReference type="Proteomes" id="UP000245667"/>
    </source>
</evidence>